<dbReference type="OrthoDB" id="1082528at2"/>
<dbReference type="PANTHER" id="PTHR34135">
    <property type="entry name" value="LYSOZYME"/>
    <property type="match status" value="1"/>
</dbReference>
<evidence type="ECO:0000313" key="6">
    <source>
        <dbReference type="Proteomes" id="UP000003160"/>
    </source>
</evidence>
<dbReference type="GO" id="GO:0016998">
    <property type="term" value="P:cell wall macromolecule catabolic process"/>
    <property type="evidence" value="ECO:0007669"/>
    <property type="project" value="InterPro"/>
</dbReference>
<dbReference type="eggNOG" id="COG3757">
    <property type="taxonomic scope" value="Bacteria"/>
</dbReference>
<dbReference type="SMART" id="SM00641">
    <property type="entry name" value="Glyco_25"/>
    <property type="match status" value="1"/>
</dbReference>
<evidence type="ECO:0000313" key="5">
    <source>
        <dbReference type="EMBL" id="EFA43636.1"/>
    </source>
</evidence>
<keyword evidence="6" id="KW-1185">Reference proteome</keyword>
<keyword evidence="4" id="KW-0326">Glycosidase</keyword>
<gene>
    <name evidence="5" type="ORF">HMPREF0645_1920</name>
</gene>
<protein>
    <submittedName>
        <fullName evidence="5">Glycosyl hydrolase family 25</fullName>
    </submittedName>
</protein>
<proteinExistence type="inferred from homology"/>
<dbReference type="Gene3D" id="3.20.20.80">
    <property type="entry name" value="Glycosidases"/>
    <property type="match status" value="1"/>
</dbReference>
<organism evidence="5 6">
    <name type="scientific">Hallella bergensis DSM 17361</name>
    <dbReference type="NCBI Taxonomy" id="585502"/>
    <lineage>
        <taxon>Bacteria</taxon>
        <taxon>Pseudomonadati</taxon>
        <taxon>Bacteroidota</taxon>
        <taxon>Bacteroidia</taxon>
        <taxon>Bacteroidales</taxon>
        <taxon>Prevotellaceae</taxon>
        <taxon>Hallella</taxon>
    </lineage>
</organism>
<reference evidence="5 6" key="1">
    <citation type="submission" date="2009-10" db="EMBL/GenBank/DDBJ databases">
        <authorList>
            <person name="Qin X."/>
            <person name="Bachman B."/>
            <person name="Battles P."/>
            <person name="Bell A."/>
            <person name="Bess C."/>
            <person name="Bickham C."/>
            <person name="Chaboub L."/>
            <person name="Chen D."/>
            <person name="Coyle M."/>
            <person name="Deiros D.R."/>
            <person name="Dinh H."/>
            <person name="Forbes L."/>
            <person name="Fowler G."/>
            <person name="Francisco L."/>
            <person name="Fu Q."/>
            <person name="Gubbala S."/>
            <person name="Hale W."/>
            <person name="Han Y."/>
            <person name="Hemphill L."/>
            <person name="Highlander S.K."/>
            <person name="Hirani K."/>
            <person name="Hogues M."/>
            <person name="Jackson L."/>
            <person name="Jakkamsetti A."/>
            <person name="Javaid M."/>
            <person name="Jiang H."/>
            <person name="Korchina V."/>
            <person name="Kovar C."/>
            <person name="Lara F."/>
            <person name="Lee S."/>
            <person name="Mata R."/>
            <person name="Mathew T."/>
            <person name="Moen C."/>
            <person name="Morales K."/>
            <person name="Munidasa M."/>
            <person name="Nazareth L."/>
            <person name="Ngo R."/>
            <person name="Nguyen L."/>
            <person name="Okwuonu G."/>
            <person name="Ongeri F."/>
            <person name="Patil S."/>
            <person name="Petrosino J."/>
            <person name="Pham C."/>
            <person name="Pham P."/>
            <person name="Pu L.-L."/>
            <person name="Puazo M."/>
            <person name="Raj R."/>
            <person name="Reid J."/>
            <person name="Rouhana J."/>
            <person name="Saada N."/>
            <person name="Shang Y."/>
            <person name="Simmons D."/>
            <person name="Thornton R."/>
            <person name="Warren J."/>
            <person name="Weissenberger G."/>
            <person name="Zhang J."/>
            <person name="Zhang L."/>
            <person name="Zhou C."/>
            <person name="Zhu D."/>
            <person name="Muzny D."/>
            <person name="Worley K."/>
            <person name="Gibbs R."/>
        </authorList>
    </citation>
    <scope>NUCLEOTIDE SEQUENCE [LARGE SCALE GENOMIC DNA]</scope>
    <source>
        <strain evidence="5 6">DSM 17361</strain>
    </source>
</reference>
<accession>D1PY85</accession>
<dbReference type="SUPFAM" id="SSF82185">
    <property type="entry name" value="Histone H3 K4-specific methyltransferase SET7/9 N-terminal domain"/>
    <property type="match status" value="1"/>
</dbReference>
<dbReference type="InterPro" id="IPR003409">
    <property type="entry name" value="MORN"/>
</dbReference>
<keyword evidence="3 5" id="KW-0378">Hydrolase</keyword>
<dbReference type="Proteomes" id="UP000003160">
    <property type="component" value="Unassembled WGS sequence"/>
</dbReference>
<dbReference type="GO" id="GO:0016052">
    <property type="term" value="P:carbohydrate catabolic process"/>
    <property type="evidence" value="ECO:0007669"/>
    <property type="project" value="TreeGrafter"/>
</dbReference>
<evidence type="ECO:0000256" key="3">
    <source>
        <dbReference type="ARBA" id="ARBA00022801"/>
    </source>
</evidence>
<keyword evidence="2" id="KW-0677">Repeat</keyword>
<dbReference type="Pfam" id="PF02493">
    <property type="entry name" value="MORN"/>
    <property type="match status" value="3"/>
</dbReference>
<dbReference type="EMBL" id="ACKS01000076">
    <property type="protein sequence ID" value="EFA43636.1"/>
    <property type="molecule type" value="Genomic_DNA"/>
</dbReference>
<name>D1PY85_9BACT</name>
<dbReference type="GO" id="GO:0003796">
    <property type="term" value="F:lysozyme activity"/>
    <property type="evidence" value="ECO:0007669"/>
    <property type="project" value="InterPro"/>
</dbReference>
<dbReference type="RefSeq" id="WP_007174023.1">
    <property type="nucleotide sequence ID" value="NZ_GG704781.1"/>
</dbReference>
<comment type="caution">
    <text evidence="5">The sequence shown here is derived from an EMBL/GenBank/DDBJ whole genome shotgun (WGS) entry which is preliminary data.</text>
</comment>
<evidence type="ECO:0000256" key="4">
    <source>
        <dbReference type="ARBA" id="ARBA00023295"/>
    </source>
</evidence>
<dbReference type="PROSITE" id="PS51904">
    <property type="entry name" value="GLYCOSYL_HYDROL_F25_2"/>
    <property type="match status" value="1"/>
</dbReference>
<dbReference type="Gene3D" id="2.20.110.10">
    <property type="entry name" value="Histone H3 K4-specific methyltransferase SET7/9 N-terminal domain"/>
    <property type="match status" value="1"/>
</dbReference>
<sequence>MLKRHHRTGFIRRHLSLVWVAVIILSGCTIDTKDVEVVRQGEMLYRGQMQDGKRHGLGVLYHGDTLLYSGTWDRGMRHGTGCSQDSLGRRIKATWDHDTIVSGTCEDASGLYAGDFNQRQLAHGHGSFRDSMGTYFEGQWKNGKRNGFGFSSQHHFFRVGEWKEDIYKGERLHYTSDRIYGIDISKHQHVKGRKKYSIDWKKLRITHLGTLSKKKVSGVVDYRVSFIFIKSTEGTSITNPYYKADYVAARAHGFPVGAYHFFSHHTTGAQQAAYFLRNTKFTKGDLPPVLDLEPLPSQVKKMGGAVAMWKRVRNWLQIVENRTGMRPILYISQMFVNKYLDAAPDIKHNYPVWIARYGEYKPDIKLWVWQLAPDGRVAGIHGAVDINVFNGYNTEFKQWLASVVKK</sequence>
<dbReference type="HOGENOM" id="CLU_670585_0_0_10"/>
<dbReference type="GO" id="GO:0009253">
    <property type="term" value="P:peptidoglycan catabolic process"/>
    <property type="evidence" value="ECO:0007669"/>
    <property type="project" value="InterPro"/>
</dbReference>
<dbReference type="AlphaFoldDB" id="D1PY85"/>
<dbReference type="InterPro" id="IPR017853">
    <property type="entry name" value="GH"/>
</dbReference>
<dbReference type="Pfam" id="PF01183">
    <property type="entry name" value="Glyco_hydro_25"/>
    <property type="match status" value="1"/>
</dbReference>
<dbReference type="PANTHER" id="PTHR34135:SF2">
    <property type="entry name" value="LYSOZYME"/>
    <property type="match status" value="1"/>
</dbReference>
<dbReference type="InterPro" id="IPR002053">
    <property type="entry name" value="Glyco_hydro_25"/>
</dbReference>
<dbReference type="PROSITE" id="PS51257">
    <property type="entry name" value="PROKAR_LIPOPROTEIN"/>
    <property type="match status" value="1"/>
</dbReference>
<dbReference type="InterPro" id="IPR018077">
    <property type="entry name" value="Glyco_hydro_fam25_subgr"/>
</dbReference>
<comment type="similarity">
    <text evidence="1">Belongs to the glycosyl hydrolase 25 family.</text>
</comment>
<evidence type="ECO:0000256" key="2">
    <source>
        <dbReference type="ARBA" id="ARBA00022737"/>
    </source>
</evidence>
<dbReference type="SUPFAM" id="SSF51445">
    <property type="entry name" value="(Trans)glycosidases"/>
    <property type="match status" value="1"/>
</dbReference>
<evidence type="ECO:0000256" key="1">
    <source>
        <dbReference type="ARBA" id="ARBA00010646"/>
    </source>
</evidence>